<dbReference type="EnsemblMetazoa" id="XM_019899610.1">
    <property type="protein sequence ID" value="XP_019755169.1"/>
    <property type="gene ID" value="LOC109534057"/>
</dbReference>
<evidence type="ECO:0000313" key="2">
    <source>
        <dbReference type="Proteomes" id="UP000019118"/>
    </source>
</evidence>
<reference evidence="2" key="1">
    <citation type="journal article" date="2013" name="Genome Biol.">
        <title>Draft genome of the mountain pine beetle, Dendroctonus ponderosae Hopkins, a major forest pest.</title>
        <authorList>
            <person name="Keeling C.I."/>
            <person name="Yuen M.M."/>
            <person name="Liao N.Y."/>
            <person name="Docking T.R."/>
            <person name="Chan S.K."/>
            <person name="Taylor G.A."/>
            <person name="Palmquist D.L."/>
            <person name="Jackman S.D."/>
            <person name="Nguyen A."/>
            <person name="Li M."/>
            <person name="Henderson H."/>
            <person name="Janes J.K."/>
            <person name="Zhao Y."/>
            <person name="Pandoh P."/>
            <person name="Moore R."/>
            <person name="Sperling F.A."/>
            <person name="Huber D.P."/>
            <person name="Birol I."/>
            <person name="Jones S.J."/>
            <person name="Bohlmann J."/>
        </authorList>
    </citation>
    <scope>NUCLEOTIDE SEQUENCE</scope>
</reference>
<reference evidence="1" key="2">
    <citation type="submission" date="2024-08" db="UniProtKB">
        <authorList>
            <consortium name="EnsemblMetazoa"/>
        </authorList>
    </citation>
    <scope>IDENTIFICATION</scope>
</reference>
<organism evidence="1 2">
    <name type="scientific">Dendroctonus ponderosae</name>
    <name type="common">Mountain pine beetle</name>
    <dbReference type="NCBI Taxonomy" id="77166"/>
    <lineage>
        <taxon>Eukaryota</taxon>
        <taxon>Metazoa</taxon>
        <taxon>Ecdysozoa</taxon>
        <taxon>Arthropoda</taxon>
        <taxon>Hexapoda</taxon>
        <taxon>Insecta</taxon>
        <taxon>Pterygota</taxon>
        <taxon>Neoptera</taxon>
        <taxon>Endopterygota</taxon>
        <taxon>Coleoptera</taxon>
        <taxon>Polyphaga</taxon>
        <taxon>Cucujiformia</taxon>
        <taxon>Curculionidae</taxon>
        <taxon>Scolytinae</taxon>
        <taxon>Dendroctonus</taxon>
    </lineage>
</organism>
<evidence type="ECO:0000313" key="1">
    <source>
        <dbReference type="EnsemblMetazoa" id="XP_019755169.1"/>
    </source>
</evidence>
<name>A0AAR5P201_DENPD</name>
<dbReference type="AlphaFoldDB" id="A0AAR5P201"/>
<dbReference type="Proteomes" id="UP000019118">
    <property type="component" value="Unassembled WGS sequence"/>
</dbReference>
<protein>
    <submittedName>
        <fullName evidence="1">Uncharacterized protein</fullName>
    </submittedName>
</protein>
<keyword evidence="2" id="KW-1185">Reference proteome</keyword>
<accession>A0AAR5P201</accession>
<sequence length="158" mass="17069">MKHPLQFQQYKPCSPQCFDSFNVGPLYRQGPFYQPPYQPPTNCAFSPQGCFTGFGGGGWPALGAFGAGAAQFAPQGFGAGNMGFNGFQATGLPVQPTLDGLPDMWNFTALNSSAATLEAAQPQLVEEPQQNDMPFVYRLSEAYRGRQDNDTDISVVNT</sequence>
<proteinExistence type="predicted"/>